<protein>
    <submittedName>
        <fullName evidence="10">Membrane bound O-acyl transferase family-domain-containing protein</fullName>
    </submittedName>
</protein>
<keyword evidence="11" id="KW-1185">Reference proteome</keyword>
<dbReference type="GO" id="GO:0006629">
    <property type="term" value="P:lipid metabolic process"/>
    <property type="evidence" value="ECO:0007669"/>
    <property type="project" value="InterPro"/>
</dbReference>
<proteinExistence type="inferred from homology"/>
<dbReference type="InterPro" id="IPR032805">
    <property type="entry name" value="Wax_synthase_dom"/>
</dbReference>
<evidence type="ECO:0000256" key="6">
    <source>
        <dbReference type="ARBA" id="ARBA00022989"/>
    </source>
</evidence>
<sequence>MSLRPFSPILLLIFHISFNIALALKVLAIRRLLFVPLCAILIYLLLNTSTGHLAQNWLTGHTLAVEMFATSDYILVTKDVHNELRPVKQLAPITDAPFMERYNWVSKLLLNPSGIGWLHEPTAAIPPKPVSSRRAFLLAQAFRLAFYALLLDGAGRATRFVPVLHTGSRGLGSEGLLQQFLSVSLFWTILYAAASLRGCCHRLFFVGANLWNHHDCPDLFNSWEHIYTLRSFWGKFWHQTLRRIFVSHARWLAHRVMGLQPGSQLSAYVQLFAAFFVSGLIHSLGQYMLTRQPSRGPLVFSMTQAMGITLEDFLVTLGKRLGFRGVVWKVVGVVWVVAWFTVTTPIWMDNQIKAGLLDPEVGGMSIKFAALGDLFIKL</sequence>
<dbReference type="Proteomes" id="UP001221142">
    <property type="component" value="Unassembled WGS sequence"/>
</dbReference>
<organism evidence="10 11">
    <name type="scientific">Roridomyces roridus</name>
    <dbReference type="NCBI Taxonomy" id="1738132"/>
    <lineage>
        <taxon>Eukaryota</taxon>
        <taxon>Fungi</taxon>
        <taxon>Dikarya</taxon>
        <taxon>Basidiomycota</taxon>
        <taxon>Agaricomycotina</taxon>
        <taxon>Agaricomycetes</taxon>
        <taxon>Agaricomycetidae</taxon>
        <taxon>Agaricales</taxon>
        <taxon>Marasmiineae</taxon>
        <taxon>Mycenaceae</taxon>
        <taxon>Roridomyces</taxon>
    </lineage>
</organism>
<dbReference type="GO" id="GO:0016020">
    <property type="term" value="C:membrane"/>
    <property type="evidence" value="ECO:0007669"/>
    <property type="project" value="UniProtKB-SubCell"/>
</dbReference>
<keyword evidence="6 8" id="KW-1133">Transmembrane helix</keyword>
<evidence type="ECO:0000256" key="5">
    <source>
        <dbReference type="ARBA" id="ARBA00022692"/>
    </source>
</evidence>
<comment type="similarity">
    <text evidence="3">Belongs to the wax synthase family.</text>
</comment>
<keyword evidence="5 8" id="KW-0812">Transmembrane</keyword>
<feature type="transmembrane region" description="Helical" evidence="8">
    <location>
        <begin position="326"/>
        <end position="348"/>
    </location>
</feature>
<feature type="domain" description="Wax synthase" evidence="9">
    <location>
        <begin position="216"/>
        <end position="299"/>
    </location>
</feature>
<evidence type="ECO:0000256" key="4">
    <source>
        <dbReference type="ARBA" id="ARBA00022679"/>
    </source>
</evidence>
<evidence type="ECO:0000256" key="3">
    <source>
        <dbReference type="ARBA" id="ARBA00007282"/>
    </source>
</evidence>
<evidence type="ECO:0000256" key="2">
    <source>
        <dbReference type="ARBA" id="ARBA00005179"/>
    </source>
</evidence>
<gene>
    <name evidence="10" type="ORF">FB45DRAFT_917884</name>
</gene>
<dbReference type="InterPro" id="IPR044851">
    <property type="entry name" value="Wax_synthase"/>
</dbReference>
<feature type="transmembrane region" description="Helical" evidence="8">
    <location>
        <begin position="265"/>
        <end position="284"/>
    </location>
</feature>
<evidence type="ECO:0000256" key="7">
    <source>
        <dbReference type="ARBA" id="ARBA00023136"/>
    </source>
</evidence>
<keyword evidence="7 8" id="KW-0472">Membrane</keyword>
<evidence type="ECO:0000256" key="8">
    <source>
        <dbReference type="SAM" id="Phobius"/>
    </source>
</evidence>
<reference evidence="10" key="1">
    <citation type="submission" date="2023-03" db="EMBL/GenBank/DDBJ databases">
        <title>Massive genome expansion in bonnet fungi (Mycena s.s.) driven by repeated elements and novel gene families across ecological guilds.</title>
        <authorList>
            <consortium name="Lawrence Berkeley National Laboratory"/>
            <person name="Harder C.B."/>
            <person name="Miyauchi S."/>
            <person name="Viragh M."/>
            <person name="Kuo A."/>
            <person name="Thoen E."/>
            <person name="Andreopoulos B."/>
            <person name="Lu D."/>
            <person name="Skrede I."/>
            <person name="Drula E."/>
            <person name="Henrissat B."/>
            <person name="Morin E."/>
            <person name="Kohler A."/>
            <person name="Barry K."/>
            <person name="LaButti K."/>
            <person name="Morin E."/>
            <person name="Salamov A."/>
            <person name="Lipzen A."/>
            <person name="Mereny Z."/>
            <person name="Hegedus B."/>
            <person name="Baldrian P."/>
            <person name="Stursova M."/>
            <person name="Weitz H."/>
            <person name="Taylor A."/>
            <person name="Grigoriev I.V."/>
            <person name="Nagy L.G."/>
            <person name="Martin F."/>
            <person name="Kauserud H."/>
        </authorList>
    </citation>
    <scope>NUCLEOTIDE SEQUENCE</scope>
    <source>
        <strain evidence="10">9284</strain>
    </source>
</reference>
<dbReference type="PANTHER" id="PTHR31595:SF57">
    <property type="entry name" value="OS04G0481900 PROTEIN"/>
    <property type="match status" value="1"/>
</dbReference>
<dbReference type="Pfam" id="PF13813">
    <property type="entry name" value="MBOAT_2"/>
    <property type="match status" value="1"/>
</dbReference>
<feature type="transmembrane region" description="Helical" evidence="8">
    <location>
        <begin position="31"/>
        <end position="46"/>
    </location>
</feature>
<dbReference type="GO" id="GO:0008374">
    <property type="term" value="F:O-acyltransferase activity"/>
    <property type="evidence" value="ECO:0007669"/>
    <property type="project" value="InterPro"/>
</dbReference>
<evidence type="ECO:0000313" key="10">
    <source>
        <dbReference type="EMBL" id="KAJ7631226.1"/>
    </source>
</evidence>
<dbReference type="PANTHER" id="PTHR31595">
    <property type="entry name" value="LONG-CHAIN-ALCOHOL O-FATTY-ACYLTRANSFERASE 3-RELATED"/>
    <property type="match status" value="1"/>
</dbReference>
<dbReference type="AlphaFoldDB" id="A0AAD7FLX9"/>
<evidence type="ECO:0000259" key="9">
    <source>
        <dbReference type="Pfam" id="PF13813"/>
    </source>
</evidence>
<name>A0AAD7FLX9_9AGAR</name>
<dbReference type="EMBL" id="JARKIF010000009">
    <property type="protein sequence ID" value="KAJ7631226.1"/>
    <property type="molecule type" value="Genomic_DNA"/>
</dbReference>
<feature type="transmembrane region" description="Helical" evidence="8">
    <location>
        <begin position="6"/>
        <end position="24"/>
    </location>
</feature>
<keyword evidence="4 10" id="KW-0808">Transferase</keyword>
<comment type="pathway">
    <text evidence="2">Secondary metabolite biosynthesis.</text>
</comment>
<accession>A0AAD7FLX9</accession>
<comment type="caution">
    <text evidence="10">The sequence shown here is derived from an EMBL/GenBank/DDBJ whole genome shotgun (WGS) entry which is preliminary data.</text>
</comment>
<evidence type="ECO:0000256" key="1">
    <source>
        <dbReference type="ARBA" id="ARBA00004141"/>
    </source>
</evidence>
<comment type="subcellular location">
    <subcellularLocation>
        <location evidence="1">Membrane</location>
        <topology evidence="1">Multi-pass membrane protein</topology>
    </subcellularLocation>
</comment>
<evidence type="ECO:0000313" key="11">
    <source>
        <dbReference type="Proteomes" id="UP001221142"/>
    </source>
</evidence>